<organism evidence="2 3">
    <name type="scientific">Parathielavia hyrcaniae</name>
    <dbReference type="NCBI Taxonomy" id="113614"/>
    <lineage>
        <taxon>Eukaryota</taxon>
        <taxon>Fungi</taxon>
        <taxon>Dikarya</taxon>
        <taxon>Ascomycota</taxon>
        <taxon>Pezizomycotina</taxon>
        <taxon>Sordariomycetes</taxon>
        <taxon>Sordariomycetidae</taxon>
        <taxon>Sordariales</taxon>
        <taxon>Chaetomiaceae</taxon>
        <taxon>Parathielavia</taxon>
    </lineage>
</organism>
<evidence type="ECO:0000313" key="2">
    <source>
        <dbReference type="EMBL" id="KAK4106210.1"/>
    </source>
</evidence>
<gene>
    <name evidence="2" type="ORF">N658DRAFT_10747</name>
</gene>
<accession>A0AAN6T5R9</accession>
<dbReference type="AlphaFoldDB" id="A0AAN6T5R9"/>
<evidence type="ECO:0000313" key="3">
    <source>
        <dbReference type="Proteomes" id="UP001305647"/>
    </source>
</evidence>
<keyword evidence="3" id="KW-1185">Reference proteome</keyword>
<reference evidence="2" key="1">
    <citation type="journal article" date="2023" name="Mol. Phylogenet. Evol.">
        <title>Genome-scale phylogeny and comparative genomics of the fungal order Sordariales.</title>
        <authorList>
            <person name="Hensen N."/>
            <person name="Bonometti L."/>
            <person name="Westerberg I."/>
            <person name="Brannstrom I.O."/>
            <person name="Guillou S."/>
            <person name="Cros-Aarteil S."/>
            <person name="Calhoun S."/>
            <person name="Haridas S."/>
            <person name="Kuo A."/>
            <person name="Mondo S."/>
            <person name="Pangilinan J."/>
            <person name="Riley R."/>
            <person name="LaButti K."/>
            <person name="Andreopoulos B."/>
            <person name="Lipzen A."/>
            <person name="Chen C."/>
            <person name="Yan M."/>
            <person name="Daum C."/>
            <person name="Ng V."/>
            <person name="Clum A."/>
            <person name="Steindorff A."/>
            <person name="Ohm R.A."/>
            <person name="Martin F."/>
            <person name="Silar P."/>
            <person name="Natvig D.O."/>
            <person name="Lalanne C."/>
            <person name="Gautier V."/>
            <person name="Ament-Velasquez S.L."/>
            <person name="Kruys A."/>
            <person name="Hutchinson M.I."/>
            <person name="Powell A.J."/>
            <person name="Barry K."/>
            <person name="Miller A.N."/>
            <person name="Grigoriev I.V."/>
            <person name="Debuchy R."/>
            <person name="Gladieux P."/>
            <person name="Hiltunen Thoren M."/>
            <person name="Johannesson H."/>
        </authorList>
    </citation>
    <scope>NUCLEOTIDE SEQUENCE</scope>
    <source>
        <strain evidence="2">CBS 757.83</strain>
    </source>
</reference>
<dbReference type="Proteomes" id="UP001305647">
    <property type="component" value="Unassembled WGS sequence"/>
</dbReference>
<reference evidence="2" key="2">
    <citation type="submission" date="2023-05" db="EMBL/GenBank/DDBJ databases">
        <authorList>
            <consortium name="Lawrence Berkeley National Laboratory"/>
            <person name="Steindorff A."/>
            <person name="Hensen N."/>
            <person name="Bonometti L."/>
            <person name="Westerberg I."/>
            <person name="Brannstrom I.O."/>
            <person name="Guillou S."/>
            <person name="Cros-Aarteil S."/>
            <person name="Calhoun S."/>
            <person name="Haridas S."/>
            <person name="Kuo A."/>
            <person name="Mondo S."/>
            <person name="Pangilinan J."/>
            <person name="Riley R."/>
            <person name="Labutti K."/>
            <person name="Andreopoulos B."/>
            <person name="Lipzen A."/>
            <person name="Chen C."/>
            <person name="Yanf M."/>
            <person name="Daum C."/>
            <person name="Ng V."/>
            <person name="Clum A."/>
            <person name="Ohm R."/>
            <person name="Martin F."/>
            <person name="Silar P."/>
            <person name="Natvig D."/>
            <person name="Lalanne C."/>
            <person name="Gautier V."/>
            <person name="Ament-Velasquez S.L."/>
            <person name="Kruys A."/>
            <person name="Hutchinson M.I."/>
            <person name="Powell A.J."/>
            <person name="Barry K."/>
            <person name="Miller A.N."/>
            <person name="Grigoriev I.V."/>
            <person name="Debuchy R."/>
            <person name="Gladieux P."/>
            <person name="Thoren M.H."/>
            <person name="Johannesson H."/>
        </authorList>
    </citation>
    <scope>NUCLEOTIDE SEQUENCE</scope>
    <source>
        <strain evidence="2">CBS 757.83</strain>
    </source>
</reference>
<feature type="compositionally biased region" description="Low complexity" evidence="1">
    <location>
        <begin position="79"/>
        <end position="89"/>
    </location>
</feature>
<dbReference type="EMBL" id="MU863624">
    <property type="protein sequence ID" value="KAK4106210.1"/>
    <property type="molecule type" value="Genomic_DNA"/>
</dbReference>
<protein>
    <submittedName>
        <fullName evidence="2">Uncharacterized protein</fullName>
    </submittedName>
</protein>
<comment type="caution">
    <text evidence="2">The sequence shown here is derived from an EMBL/GenBank/DDBJ whole genome shotgun (WGS) entry which is preliminary data.</text>
</comment>
<evidence type="ECO:0000256" key="1">
    <source>
        <dbReference type="SAM" id="MobiDB-lite"/>
    </source>
</evidence>
<sequence length="159" mass="18062">MDFSMEIDHRRKRRREEAEQGDRIAKKARQLDADRDAPAIDSIPPSPSPSESDPSTPASIDVEMDDISYAPKPTPQAQPRPQVQSQSQSRGTVISGWNQTRRDHYLRQGYPLSWMSASKQVSVFCSSVQLVASMLTMRSELVIRRGLMTQEEIARKYNK</sequence>
<feature type="compositionally biased region" description="Basic and acidic residues" evidence="1">
    <location>
        <begin position="15"/>
        <end position="38"/>
    </location>
</feature>
<proteinExistence type="predicted"/>
<feature type="region of interest" description="Disordered" evidence="1">
    <location>
        <begin position="1"/>
        <end position="96"/>
    </location>
</feature>
<name>A0AAN6T5R9_9PEZI</name>
<feature type="compositionally biased region" description="Low complexity" evidence="1">
    <location>
        <begin position="39"/>
        <end position="59"/>
    </location>
</feature>